<evidence type="ECO:0000256" key="9">
    <source>
        <dbReference type="ARBA" id="ARBA00022723"/>
    </source>
</evidence>
<dbReference type="PROSITE" id="PS50012">
    <property type="entry name" value="RCC1_3"/>
    <property type="match status" value="3"/>
</dbReference>
<keyword evidence="5" id="KW-0963">Cytoplasm</keyword>
<feature type="compositionally biased region" description="Acidic residues" evidence="16">
    <location>
        <begin position="18"/>
        <end position="35"/>
    </location>
</feature>
<dbReference type="InterPro" id="IPR051997">
    <property type="entry name" value="STK_NEK"/>
</dbReference>
<keyword evidence="7" id="KW-0597">Phosphoprotein</keyword>
<sequence length="1174" mass="129733">METSSNQLAARAVLSEDQKEETESDSADEDNDESDGAAVESNVHIQEEAVDVEDSGAKHTSVEPPRLIILSNRVKFSHVMVSTLLPNVKMLLTKETIIEMTSVREFFYTLANNHIDRSWVNARMDILMCSAALSSDGEMISNEISQITKVPCSISKDLLGTNLVLKRIAEEKDERTIGSLYFRVDKLRPTSSKQSISFFEKIRTVGKGAYGSAVLYRKKDDDSLVILKEINMHDLNASERQMALNEVKVLSMLEHPNIISYFDSFEEDGILMIEMDYADGGTLAQLLSNQESFLEERKILEMFQQMVSAIKHIHGHNILHRDLKTQNIFLTKEGVVKMGDFGISKMLTTGGKGANTVLGTPYYISPEMCEGKPYGAKSDIWALGCILYEMACLERTFEASNLPAVVNKIVKGVYTPVKGPYSLEFKKIVDRMLDSNPVNRPSADELWTEVLPSIMTKYAGDRDEDADDELCNSVDSSHNRKTIACCGQGFSVFASNNGIVMTCGDASTSCLGHADDVSLTKPKLIEALLHVDVMSIACGANHVVVVGTRGEVYTWGDGTYGKLGLGNDDNHLLPMQVTFSESVNVKEVFCSDTSTMFLTDVGVVWACGSNKYNKLGLNQRQGFLAALKQVFNKTEVEGAKEPVIVRDLCRFIVTSISMGEHHTAVVIEGGKVITFGRNIEGQLGSGDSKPQQGLVHVKSLSDVQVGCSPMSTIVSISNNSQIILLGSRYKTSPVTDTYNWLDPSVKRQYSTELNRSRQGSAGSADRSLTQISLSNSALREGVTPDGLGGSTSSSKKGDVEVDSETSMSGRQSATQRQLSGSSNRASSAVSTTKLPADDIHYQPVPVLNLQSEQSETVTLAGFTCHQENIFVLVETTAPPTQKKLKKRKSDQRNMTSYTNFKSSASSREAGDELSNSEMSEMDTLGATPSWIQRELADADYISAVSKKTPNDLEEFTYNVNSEKSVVSKPPQPPLKTAKAKVKPSGTATVFKTGLRREDNYETGQLESTTDDDVVDDYELSNGHDRSALPTTKHEAWISSTNLPVAPVKSEGKPKNSKSKKAAAIEPSRNQRELNREAELQLEIEKLRKEAEASQMRISKLEENYNQKLDDIKHETVREAAQKERKLHEEVLLMKEELRRQNEEMQEQLLKIQKEKNEKENNQKKVSSSKICLIQ</sequence>
<feature type="region of interest" description="Disordered" evidence="16">
    <location>
        <begin position="1044"/>
        <end position="1075"/>
    </location>
</feature>
<dbReference type="Gene3D" id="3.30.200.20">
    <property type="entry name" value="Phosphorylase Kinase, domain 1"/>
    <property type="match status" value="1"/>
</dbReference>
<keyword evidence="9" id="KW-0479">Metal-binding</keyword>
<name>A0A7J7KQZ7_BUGNE</name>
<evidence type="ECO:0000313" key="19">
    <source>
        <dbReference type="Proteomes" id="UP000593567"/>
    </source>
</evidence>
<evidence type="ECO:0000256" key="15">
    <source>
        <dbReference type="PROSITE-ProRule" id="PRU10141"/>
    </source>
</evidence>
<dbReference type="AlphaFoldDB" id="A0A7J7KQZ7"/>
<dbReference type="PRINTS" id="PR00633">
    <property type="entry name" value="RCCNDNSATION"/>
</dbReference>
<feature type="repeat" description="RCC1" evidence="14">
    <location>
        <begin position="550"/>
        <end position="601"/>
    </location>
</feature>
<feature type="compositionally biased region" description="Low complexity" evidence="16">
    <location>
        <begin position="819"/>
        <end position="830"/>
    </location>
</feature>
<feature type="region of interest" description="Disordered" evidence="16">
    <location>
        <begin position="880"/>
        <end position="919"/>
    </location>
</feature>
<keyword evidence="6" id="KW-0723">Serine/threonine-protein kinase</keyword>
<keyword evidence="13" id="KW-0460">Magnesium</keyword>
<evidence type="ECO:0000313" key="18">
    <source>
        <dbReference type="EMBL" id="KAF6040515.1"/>
    </source>
</evidence>
<evidence type="ECO:0000256" key="5">
    <source>
        <dbReference type="ARBA" id="ARBA00022490"/>
    </source>
</evidence>
<dbReference type="Pfam" id="PF00415">
    <property type="entry name" value="RCC1"/>
    <property type="match status" value="2"/>
</dbReference>
<feature type="region of interest" description="Disordered" evidence="16">
    <location>
        <begin position="1151"/>
        <end position="1174"/>
    </location>
</feature>
<evidence type="ECO:0000256" key="4">
    <source>
        <dbReference type="ARBA" id="ARBA00012513"/>
    </source>
</evidence>
<dbReference type="SMART" id="SM00220">
    <property type="entry name" value="S_TKc"/>
    <property type="match status" value="1"/>
</dbReference>
<keyword evidence="19" id="KW-1185">Reference proteome</keyword>
<feature type="binding site" evidence="15">
    <location>
        <position position="228"/>
    </location>
    <ligand>
        <name>ATP</name>
        <dbReference type="ChEBI" id="CHEBI:30616"/>
    </ligand>
</feature>
<evidence type="ECO:0000256" key="12">
    <source>
        <dbReference type="ARBA" id="ARBA00022840"/>
    </source>
</evidence>
<dbReference type="GO" id="GO:0004674">
    <property type="term" value="F:protein serine/threonine kinase activity"/>
    <property type="evidence" value="ECO:0007669"/>
    <property type="project" value="UniProtKB-KW"/>
</dbReference>
<feature type="compositionally biased region" description="Basic and acidic residues" evidence="16">
    <location>
        <begin position="1151"/>
        <end position="1162"/>
    </location>
</feature>
<dbReference type="FunFam" id="1.10.510.10:FF:000262">
    <property type="entry name" value="Serine/threonine-protein kinase Nek8"/>
    <property type="match status" value="1"/>
</dbReference>
<dbReference type="GO" id="GO:0005524">
    <property type="term" value="F:ATP binding"/>
    <property type="evidence" value="ECO:0007669"/>
    <property type="project" value="UniProtKB-UniRule"/>
</dbReference>
<evidence type="ECO:0000256" key="10">
    <source>
        <dbReference type="ARBA" id="ARBA00022741"/>
    </source>
</evidence>
<evidence type="ECO:0000256" key="13">
    <source>
        <dbReference type="ARBA" id="ARBA00022842"/>
    </source>
</evidence>
<feature type="region of interest" description="Disordered" evidence="16">
    <location>
        <begin position="775"/>
        <end position="836"/>
    </location>
</feature>
<dbReference type="Gene3D" id="1.10.510.10">
    <property type="entry name" value="Transferase(Phosphotransferase) domain 1"/>
    <property type="match status" value="1"/>
</dbReference>
<dbReference type="PROSITE" id="PS00108">
    <property type="entry name" value="PROTEIN_KINASE_ST"/>
    <property type="match status" value="1"/>
</dbReference>
<evidence type="ECO:0000256" key="7">
    <source>
        <dbReference type="ARBA" id="ARBA00022553"/>
    </source>
</evidence>
<dbReference type="FunFam" id="3.30.200.20:FF:000097">
    <property type="entry name" value="Probable serine/threonine-protein kinase nek1"/>
    <property type="match status" value="1"/>
</dbReference>
<dbReference type="InterPro" id="IPR009091">
    <property type="entry name" value="RCC1/BLIP-II"/>
</dbReference>
<evidence type="ECO:0000256" key="6">
    <source>
        <dbReference type="ARBA" id="ARBA00022527"/>
    </source>
</evidence>
<feature type="region of interest" description="Disordered" evidence="16">
    <location>
        <begin position="1"/>
        <end position="40"/>
    </location>
</feature>
<organism evidence="18 19">
    <name type="scientific">Bugula neritina</name>
    <name type="common">Brown bryozoan</name>
    <name type="synonym">Sertularia neritina</name>
    <dbReference type="NCBI Taxonomy" id="10212"/>
    <lineage>
        <taxon>Eukaryota</taxon>
        <taxon>Metazoa</taxon>
        <taxon>Spiralia</taxon>
        <taxon>Lophotrochozoa</taxon>
        <taxon>Bryozoa</taxon>
        <taxon>Gymnolaemata</taxon>
        <taxon>Cheilostomatida</taxon>
        <taxon>Flustrina</taxon>
        <taxon>Buguloidea</taxon>
        <taxon>Bugulidae</taxon>
        <taxon>Bugula</taxon>
    </lineage>
</organism>
<feature type="compositionally biased region" description="Polar residues" evidence="16">
    <location>
        <begin position="1165"/>
        <end position="1174"/>
    </location>
</feature>
<dbReference type="InterPro" id="IPR008271">
    <property type="entry name" value="Ser/Thr_kinase_AS"/>
</dbReference>
<dbReference type="PROSITE" id="PS00107">
    <property type="entry name" value="PROTEIN_KINASE_ATP"/>
    <property type="match status" value="1"/>
</dbReference>
<dbReference type="CDD" id="cd08215">
    <property type="entry name" value="STKc_Nek"/>
    <property type="match status" value="1"/>
</dbReference>
<comment type="subcellular location">
    <subcellularLocation>
        <location evidence="2">Cytoplasm</location>
    </subcellularLocation>
</comment>
<feature type="repeat" description="RCC1" evidence="14">
    <location>
        <begin position="602"/>
        <end position="669"/>
    </location>
</feature>
<dbReference type="PROSITE" id="PS50011">
    <property type="entry name" value="PROTEIN_KINASE_DOM"/>
    <property type="match status" value="1"/>
</dbReference>
<dbReference type="PANTHER" id="PTHR44535">
    <property type="entry name" value="PROTEIN CBG16200"/>
    <property type="match status" value="1"/>
</dbReference>
<evidence type="ECO:0000259" key="17">
    <source>
        <dbReference type="PROSITE" id="PS50011"/>
    </source>
</evidence>
<dbReference type="EC" id="2.7.11.1" evidence="4"/>
<protein>
    <recommendedName>
        <fullName evidence="4">non-specific serine/threonine protein kinase</fullName>
        <ecNumber evidence="4">2.7.11.1</ecNumber>
    </recommendedName>
</protein>
<dbReference type="InterPro" id="IPR011009">
    <property type="entry name" value="Kinase-like_dom_sf"/>
</dbReference>
<evidence type="ECO:0000256" key="1">
    <source>
        <dbReference type="ARBA" id="ARBA00001946"/>
    </source>
</evidence>
<dbReference type="InterPro" id="IPR017441">
    <property type="entry name" value="Protein_kinase_ATP_BS"/>
</dbReference>
<dbReference type="EMBL" id="VXIV02000136">
    <property type="protein sequence ID" value="KAF6040515.1"/>
    <property type="molecule type" value="Genomic_DNA"/>
</dbReference>
<evidence type="ECO:0000256" key="2">
    <source>
        <dbReference type="ARBA" id="ARBA00004496"/>
    </source>
</evidence>
<dbReference type="InterPro" id="IPR000719">
    <property type="entry name" value="Prot_kinase_dom"/>
</dbReference>
<keyword evidence="8" id="KW-0808">Transferase</keyword>
<keyword evidence="12 15" id="KW-0067">ATP-binding</keyword>
<feature type="region of interest" description="Disordered" evidence="16">
    <location>
        <begin position="963"/>
        <end position="982"/>
    </location>
</feature>
<comment type="similarity">
    <text evidence="3">Belongs to the protein kinase superfamily. NEK Ser/Thr protein kinase family. NIMA subfamily.</text>
</comment>
<evidence type="ECO:0000256" key="11">
    <source>
        <dbReference type="ARBA" id="ARBA00022777"/>
    </source>
</evidence>
<evidence type="ECO:0000256" key="8">
    <source>
        <dbReference type="ARBA" id="ARBA00022679"/>
    </source>
</evidence>
<evidence type="ECO:0000256" key="14">
    <source>
        <dbReference type="PROSITE-ProRule" id="PRU00235"/>
    </source>
</evidence>
<keyword evidence="11" id="KW-0418">Kinase</keyword>
<dbReference type="Proteomes" id="UP000593567">
    <property type="component" value="Unassembled WGS sequence"/>
</dbReference>
<dbReference type="SUPFAM" id="SSF50985">
    <property type="entry name" value="RCC1/BLIP-II"/>
    <property type="match status" value="1"/>
</dbReference>
<proteinExistence type="inferred from homology"/>
<feature type="compositionally biased region" description="Polar residues" evidence="16">
    <location>
        <begin position="804"/>
        <end position="818"/>
    </location>
</feature>
<evidence type="ECO:0000256" key="3">
    <source>
        <dbReference type="ARBA" id="ARBA00010886"/>
    </source>
</evidence>
<comment type="cofactor">
    <cofactor evidence="1">
        <name>Mg(2+)</name>
        <dbReference type="ChEBI" id="CHEBI:18420"/>
    </cofactor>
</comment>
<accession>A0A7J7KQZ7</accession>
<dbReference type="GO" id="GO:0046872">
    <property type="term" value="F:metal ion binding"/>
    <property type="evidence" value="ECO:0007669"/>
    <property type="project" value="UniProtKB-KW"/>
</dbReference>
<dbReference type="InterPro" id="IPR000408">
    <property type="entry name" value="Reg_chr_condens"/>
</dbReference>
<reference evidence="18" key="1">
    <citation type="submission" date="2020-06" db="EMBL/GenBank/DDBJ databases">
        <title>Draft genome of Bugula neritina, a colonial animal packing powerful symbionts and potential medicines.</title>
        <authorList>
            <person name="Rayko M."/>
        </authorList>
    </citation>
    <scope>NUCLEOTIDE SEQUENCE [LARGE SCALE GENOMIC DNA]</scope>
    <source>
        <strain evidence="18">Kwan_BN1</strain>
    </source>
</reference>
<feature type="repeat" description="RCC1" evidence="14">
    <location>
        <begin position="498"/>
        <end position="549"/>
    </location>
</feature>
<gene>
    <name evidence="18" type="ORF">EB796_001172</name>
</gene>
<dbReference type="PANTHER" id="PTHR44535:SF5">
    <property type="entry name" value="PROTEIN KINASE DOMAIN-CONTAINING PROTEIN"/>
    <property type="match status" value="1"/>
</dbReference>
<dbReference type="GO" id="GO:0005737">
    <property type="term" value="C:cytoplasm"/>
    <property type="evidence" value="ECO:0007669"/>
    <property type="project" value="UniProtKB-SubCell"/>
</dbReference>
<dbReference type="SUPFAM" id="SSF56112">
    <property type="entry name" value="Protein kinase-like (PK-like)"/>
    <property type="match status" value="1"/>
</dbReference>
<dbReference type="OrthoDB" id="248923at2759"/>
<keyword evidence="10 15" id="KW-0547">Nucleotide-binding</keyword>
<dbReference type="Gene3D" id="2.130.10.30">
    <property type="entry name" value="Regulator of chromosome condensation 1/beta-lactamase-inhibitor protein II"/>
    <property type="match status" value="1"/>
</dbReference>
<dbReference type="Pfam" id="PF00069">
    <property type="entry name" value="Pkinase"/>
    <property type="match status" value="1"/>
</dbReference>
<evidence type="ECO:0000256" key="16">
    <source>
        <dbReference type="SAM" id="MobiDB-lite"/>
    </source>
</evidence>
<feature type="domain" description="Protein kinase" evidence="17">
    <location>
        <begin position="199"/>
        <end position="454"/>
    </location>
</feature>
<comment type="caution">
    <text evidence="18">The sequence shown here is derived from an EMBL/GenBank/DDBJ whole genome shotgun (WGS) entry which is preliminary data.</text>
</comment>
<feature type="compositionally biased region" description="Polar residues" evidence="16">
    <location>
        <begin position="892"/>
        <end position="906"/>
    </location>
</feature>